<dbReference type="SUPFAM" id="SSF57625">
    <property type="entry name" value="Invertebrate chitin-binding proteins"/>
    <property type="match status" value="1"/>
</dbReference>
<dbReference type="SMART" id="SM00494">
    <property type="entry name" value="ChtBD2"/>
    <property type="match status" value="1"/>
</dbReference>
<dbReference type="SMART" id="SM00327">
    <property type="entry name" value="VWA"/>
    <property type="match status" value="1"/>
</dbReference>
<dbReference type="Gene3D" id="3.40.50.410">
    <property type="entry name" value="von Willebrand factor, type A domain"/>
    <property type="match status" value="1"/>
</dbReference>
<dbReference type="SUPFAM" id="SSF53300">
    <property type="entry name" value="vWA-like"/>
    <property type="match status" value="1"/>
</dbReference>
<evidence type="ECO:0000256" key="2">
    <source>
        <dbReference type="ARBA" id="ARBA00049648"/>
    </source>
</evidence>
<feature type="domain" description="Chitin-binding type-2" evidence="5">
    <location>
        <begin position="275"/>
        <end position="337"/>
    </location>
</feature>
<dbReference type="Pfam" id="PF00092">
    <property type="entry name" value="VWA"/>
    <property type="match status" value="1"/>
</dbReference>
<dbReference type="PANTHER" id="PTHR24020">
    <property type="entry name" value="COLLAGEN ALPHA"/>
    <property type="match status" value="1"/>
</dbReference>
<dbReference type="CDD" id="cd01450">
    <property type="entry name" value="vWFA_subfamily_ECM"/>
    <property type="match status" value="1"/>
</dbReference>
<evidence type="ECO:0000259" key="5">
    <source>
        <dbReference type="PROSITE" id="PS50940"/>
    </source>
</evidence>
<evidence type="ECO:0000313" key="6">
    <source>
        <dbReference type="EMBL" id="VDI42098.1"/>
    </source>
</evidence>
<protein>
    <submittedName>
        <fullName evidence="6">Matrilin-3</fullName>
    </submittedName>
</protein>
<dbReference type="InterPro" id="IPR002557">
    <property type="entry name" value="Chitin-bd_dom"/>
</dbReference>
<name>A0A8B6EZE1_MYTGA</name>
<comment type="caution">
    <text evidence="6">The sequence shown here is derived from an EMBL/GenBank/DDBJ whole genome shotgun (WGS) entry which is preliminary data.</text>
</comment>
<dbReference type="InterPro" id="IPR002035">
    <property type="entry name" value="VWF_A"/>
</dbReference>
<evidence type="ECO:0000256" key="3">
    <source>
        <dbReference type="SAM" id="MobiDB-lite"/>
    </source>
</evidence>
<sequence>MMHTTSDFEFKFWFKCDHLRKVCCFIGTTLFKHIRIYSCSMHLFTKTYFIHLFPGCQGKMDMIFVVDGSDHNTPSDFNILKDTLIELVERLHIGQGGARMGLIVFSQTVTKEITVTGNQALLKREISNLKQIGTGVNIATGLQTMIKMFTDTYKSVGVPKIGTVIATERSTDPGQTIGVAFEAKNEGIRMNSIGVSTFADRTELSGVANADDKVLMVNTYQDLADAVGNVVTMVCPLQNLTTWIPSTTTTSTTTTQAPETTTPSRTKRSPISGPCEHCELRNGVGYNPHPEDCDKFIQCYFGENNEIVGAYRQCPWGQYWDQEVLTCRPAENVVCHKEKCRLPGLLSYPYGNIKNNRAYWKCNLGKSVSLCCPEGYLYRPYQGCVEFNGKTETCPPIVYHEGACDMRPVFGNATYYERIVHGNWIRMPCAPGTHYDPTECACSLFYPTYISNECKPELFISFDGTEIKDDSGKNNYIENHNVSIRKINGSSYGYFDGNSKIVIPRFANFESTDFVIKMNYSHTPNDRLESLISNGDDCCDNVPSMALVKSRRNVHYMIKTVDEKTREDSVSTFHLPSIADPHNNWNEVYYIHDSLRLEGRSNGIRHEDYAVGKIKKTKAGLQIGAGRLFKNFTGLIDYVAVYLCRPSHL</sequence>
<dbReference type="InterPro" id="IPR036508">
    <property type="entry name" value="Chitin-bd_dom_sf"/>
</dbReference>
<feature type="region of interest" description="Disordered" evidence="3">
    <location>
        <begin position="247"/>
        <end position="270"/>
    </location>
</feature>
<keyword evidence="7" id="KW-1185">Reference proteome</keyword>
<dbReference type="GO" id="GO:0008061">
    <property type="term" value="F:chitin binding"/>
    <property type="evidence" value="ECO:0007669"/>
    <property type="project" value="InterPro"/>
</dbReference>
<dbReference type="InterPro" id="IPR050525">
    <property type="entry name" value="ECM_Assembly_Org"/>
</dbReference>
<dbReference type="Gene3D" id="2.170.140.10">
    <property type="entry name" value="Chitin binding domain"/>
    <property type="match status" value="1"/>
</dbReference>
<feature type="domain" description="VWFA" evidence="4">
    <location>
        <begin position="61"/>
        <end position="230"/>
    </location>
</feature>
<dbReference type="InterPro" id="IPR013320">
    <property type="entry name" value="ConA-like_dom_sf"/>
</dbReference>
<dbReference type="PROSITE" id="PS50940">
    <property type="entry name" value="CHIT_BIND_II"/>
    <property type="match status" value="1"/>
</dbReference>
<dbReference type="EMBL" id="UYJE01005981">
    <property type="protein sequence ID" value="VDI42098.1"/>
    <property type="molecule type" value="Genomic_DNA"/>
</dbReference>
<dbReference type="PROSITE" id="PS50234">
    <property type="entry name" value="VWFA"/>
    <property type="match status" value="1"/>
</dbReference>
<dbReference type="AlphaFoldDB" id="A0A8B6EZE1"/>
<proteinExistence type="inferred from homology"/>
<accession>A0A8B6EZE1</accession>
<feature type="compositionally biased region" description="Low complexity" evidence="3">
    <location>
        <begin position="247"/>
        <end position="264"/>
    </location>
</feature>
<gene>
    <name evidence="6" type="ORF">MGAL_10B018838</name>
</gene>
<dbReference type="Pfam" id="PF01607">
    <property type="entry name" value="CBM_14"/>
    <property type="match status" value="1"/>
</dbReference>
<evidence type="ECO:0000256" key="1">
    <source>
        <dbReference type="ARBA" id="ARBA00023278"/>
    </source>
</evidence>
<keyword evidence="1" id="KW-0379">Hydroxylation</keyword>
<organism evidence="6 7">
    <name type="scientific">Mytilus galloprovincialis</name>
    <name type="common">Mediterranean mussel</name>
    <dbReference type="NCBI Taxonomy" id="29158"/>
    <lineage>
        <taxon>Eukaryota</taxon>
        <taxon>Metazoa</taxon>
        <taxon>Spiralia</taxon>
        <taxon>Lophotrochozoa</taxon>
        <taxon>Mollusca</taxon>
        <taxon>Bivalvia</taxon>
        <taxon>Autobranchia</taxon>
        <taxon>Pteriomorphia</taxon>
        <taxon>Mytilida</taxon>
        <taxon>Mytiloidea</taxon>
        <taxon>Mytilidae</taxon>
        <taxon>Mytilinae</taxon>
        <taxon>Mytilus</taxon>
    </lineage>
</organism>
<comment type="similarity">
    <text evidence="2">Belongs to the fibril-associated collagens with interrupted helices (FACIT) family.</text>
</comment>
<reference evidence="6" key="1">
    <citation type="submission" date="2018-11" db="EMBL/GenBank/DDBJ databases">
        <authorList>
            <person name="Alioto T."/>
            <person name="Alioto T."/>
        </authorList>
    </citation>
    <scope>NUCLEOTIDE SEQUENCE</scope>
</reference>
<dbReference type="GO" id="GO:0005576">
    <property type="term" value="C:extracellular region"/>
    <property type="evidence" value="ECO:0007669"/>
    <property type="project" value="InterPro"/>
</dbReference>
<evidence type="ECO:0000313" key="7">
    <source>
        <dbReference type="Proteomes" id="UP000596742"/>
    </source>
</evidence>
<dbReference type="InterPro" id="IPR036465">
    <property type="entry name" value="vWFA_dom_sf"/>
</dbReference>
<dbReference type="SUPFAM" id="SSF49899">
    <property type="entry name" value="Concanavalin A-like lectins/glucanases"/>
    <property type="match status" value="1"/>
</dbReference>
<dbReference type="Proteomes" id="UP000596742">
    <property type="component" value="Unassembled WGS sequence"/>
</dbReference>
<evidence type="ECO:0000259" key="4">
    <source>
        <dbReference type="PROSITE" id="PS50234"/>
    </source>
</evidence>
<dbReference type="OrthoDB" id="6079701at2759"/>